<proteinExistence type="predicted"/>
<feature type="compositionally biased region" description="Basic and acidic residues" evidence="1">
    <location>
        <begin position="7"/>
        <end position="19"/>
    </location>
</feature>
<comment type="caution">
    <text evidence="2">The sequence shown here is derived from an EMBL/GenBank/DDBJ whole genome shotgun (WGS) entry which is preliminary data.</text>
</comment>
<evidence type="ECO:0000313" key="2">
    <source>
        <dbReference type="EMBL" id="OQR76189.1"/>
    </source>
</evidence>
<reference evidence="2 3" key="1">
    <citation type="journal article" date="2017" name="Gigascience">
        <title>Draft genome of the honey bee ectoparasitic mite, Tropilaelaps mercedesae, is shaped by the parasitic life history.</title>
        <authorList>
            <person name="Dong X."/>
            <person name="Armstrong S.D."/>
            <person name="Xia D."/>
            <person name="Makepeace B.L."/>
            <person name="Darby A.C."/>
            <person name="Kadowaki T."/>
        </authorList>
    </citation>
    <scope>NUCLEOTIDE SEQUENCE [LARGE SCALE GENOMIC DNA]</scope>
    <source>
        <strain evidence="2">Wuxi-XJTLU</strain>
    </source>
</reference>
<name>A0A1V9XRS4_9ACAR</name>
<dbReference type="AlphaFoldDB" id="A0A1V9XRS4"/>
<feature type="non-terminal residue" evidence="2">
    <location>
        <position position="1"/>
    </location>
</feature>
<protein>
    <submittedName>
        <fullName evidence="2">Uncharacterized protein</fullName>
    </submittedName>
</protein>
<feature type="region of interest" description="Disordered" evidence="1">
    <location>
        <begin position="352"/>
        <end position="412"/>
    </location>
</feature>
<sequence>HYSADVSRARDDKLDEDRSINATLTTTRGSVKQEPLLQADEIAAVGSNSSVPAAVASPCGRRMCRQVEENDPGSTAVAEFESAGIYPERDTQPSSKSGLLRDTASYVSPGMVRRPVSLEIYNSFQTLHSPLRSDNVSWNRREIKGLDKAAVIYDGNDDVCVRTSKNISSCRYISAAEKVNPVKPKGERTKEAVGSFSQSVEPTEDLEPAALVEAIDAQSTLDRKDKRRQEISITGNRDDKMRNIDLDRFAKTDGQEGCESHKCLAERNTYLILQAKQKTPTNETAIKLKELASRLFSCAQLVTLLTPRSSPVVSKSLASLHESFRRATSLTPVSPAPGLMTFLSSRHTHESLEPFDHDEDFNANRPLQGNSRKDSATTTNVNNKQQQQEREQSQITDSQEGETPSSSLVSSFEIAEPSPLQAPLTPLSRLSFDATTGDICWGDRNGNRGLHNLKKADLDPAISRGFAKFTALCKGHLCRKLLASSRVQMLIRDIVDMVHLALGLHGPPFHFVKTTGDRNAVSELEEELDLGQNYQDVLLHERILLGLEESCRELHRLFFDITPGERVGLIRERRVVGEDVKGIRPAPPKRLTFATLKRRQRKLIEEEHETLCFSFPEFLMISLFDNFALLDYNDLIYGDDCGKSMRYN</sequence>
<dbReference type="Proteomes" id="UP000192247">
    <property type="component" value="Unassembled WGS sequence"/>
</dbReference>
<dbReference type="OrthoDB" id="10028852at2759"/>
<evidence type="ECO:0000256" key="1">
    <source>
        <dbReference type="SAM" id="MobiDB-lite"/>
    </source>
</evidence>
<feature type="region of interest" description="Disordered" evidence="1">
    <location>
        <begin position="1"/>
        <end position="28"/>
    </location>
</feature>
<keyword evidence="3" id="KW-1185">Reference proteome</keyword>
<evidence type="ECO:0000313" key="3">
    <source>
        <dbReference type="Proteomes" id="UP000192247"/>
    </source>
</evidence>
<feature type="compositionally biased region" description="Polar residues" evidence="1">
    <location>
        <begin position="395"/>
        <end position="410"/>
    </location>
</feature>
<organism evidence="2 3">
    <name type="scientific">Tropilaelaps mercedesae</name>
    <dbReference type="NCBI Taxonomy" id="418985"/>
    <lineage>
        <taxon>Eukaryota</taxon>
        <taxon>Metazoa</taxon>
        <taxon>Ecdysozoa</taxon>
        <taxon>Arthropoda</taxon>
        <taxon>Chelicerata</taxon>
        <taxon>Arachnida</taxon>
        <taxon>Acari</taxon>
        <taxon>Parasitiformes</taxon>
        <taxon>Mesostigmata</taxon>
        <taxon>Gamasina</taxon>
        <taxon>Dermanyssoidea</taxon>
        <taxon>Laelapidae</taxon>
        <taxon>Tropilaelaps</taxon>
    </lineage>
</organism>
<feature type="compositionally biased region" description="Low complexity" evidence="1">
    <location>
        <begin position="377"/>
        <end position="386"/>
    </location>
</feature>
<dbReference type="InParanoid" id="A0A1V9XRS4"/>
<gene>
    <name evidence="2" type="ORF">BIW11_07941</name>
</gene>
<dbReference type="EMBL" id="MNPL01005179">
    <property type="protein sequence ID" value="OQR76189.1"/>
    <property type="molecule type" value="Genomic_DNA"/>
</dbReference>
<accession>A0A1V9XRS4</accession>